<dbReference type="OrthoDB" id="5963957at2759"/>
<dbReference type="Proteomes" id="UP001163046">
    <property type="component" value="Unassembled WGS sequence"/>
</dbReference>
<dbReference type="CDD" id="cd22744">
    <property type="entry name" value="OTU"/>
    <property type="match status" value="1"/>
</dbReference>
<comment type="caution">
    <text evidence="3">The sequence shown here is derived from an EMBL/GenBank/DDBJ whole genome shotgun (WGS) entry which is preliminary data.</text>
</comment>
<sequence>MCQRRHQTIAHDPAILSQVRHLFRLPFVLFHRGGITRELSDFIISHANADMTISDIQTLWLQTIYEAYAARREVYFSTLRKNSHDPSISTFPEFQQRYQNPGEKVIASCIARNYFMKEKFYKNRMCQMTADRWLSCDHTFKVSANIGFWFNKRWVKLYDTLFIVLNEEGIVLTWKLCRGTKFTSIEDLLNMLKRRLELQGKGPSLFFLDNCCHWRNKVTSIFPDIAIKLDIFHAIQRVVSKIPKKKGCSETLKQLRRKMIDSFKMTIRDSADKGKERTMPTPSPEVILNNIQSFMNQWITVVHDSVPLLPASAVREIEKLKQHVLKGCLSDIPPSGGTHGNEALHKTLNKGLKRTRIGLELALAFLEMFFYKWNERKLSRKNSRQKRCNFIRPVEMYFEQTAIIPEEAENFGASLSIGEITQAADCDFSDDISDAGDVVNCINYLLEESSDTSSDDFHSSDDQNEEENQEDCSDSLSNVCVAGIIQLASNFALLSKQLENIKGHASLARSKDHLIYLKNVFSFFTTFESRNDESHNSNSDLDSFLLANNMQRIAIPGDGNCFFVALATMILQQLNNEALTSEGKTHLESIGEIATALRRVIVDEWLVNKDHYEPFLTSGQNYYSEAKAFLQEGHFASQLGNAMPLAVSNALRIPIVVFTSMSNFPVLPVSPRERVLSENPICLVYDMNCAGHYDAVASIPRLSMEEEGWQPLSEQTMTSNRPESLPHVSCRCGQGANRKKQESVSCHEYRTGCKCYQNVLGCNDYCQCINCCNPRGIKVNISQPTAQIASRKRRHHENTTLAMSGKSFSEQKAGGTTVVHWTLFEELVLMGLILALVDKDLLEPEILHQEYNRLVNLVESTKIKHCLGKKTQQQVARKFSTLISSKRVFEKLMKEQARLNNGE</sequence>
<evidence type="ECO:0000259" key="2">
    <source>
        <dbReference type="PROSITE" id="PS50802"/>
    </source>
</evidence>
<evidence type="ECO:0000313" key="4">
    <source>
        <dbReference type="Proteomes" id="UP001163046"/>
    </source>
</evidence>
<reference evidence="3" key="1">
    <citation type="submission" date="2023-01" db="EMBL/GenBank/DDBJ databases">
        <title>Genome assembly of the deep-sea coral Lophelia pertusa.</title>
        <authorList>
            <person name="Herrera S."/>
            <person name="Cordes E."/>
        </authorList>
    </citation>
    <scope>NUCLEOTIDE SEQUENCE</scope>
    <source>
        <strain evidence="3">USNM1676648</strain>
        <tissue evidence="3">Polyp</tissue>
    </source>
</reference>
<proteinExistence type="predicted"/>
<evidence type="ECO:0000313" key="3">
    <source>
        <dbReference type="EMBL" id="KAJ7382315.1"/>
    </source>
</evidence>
<name>A0A9W9ZJ70_9CNID</name>
<dbReference type="EMBL" id="MU825928">
    <property type="protein sequence ID" value="KAJ7382315.1"/>
    <property type="molecule type" value="Genomic_DNA"/>
</dbReference>
<dbReference type="PROSITE" id="PS50802">
    <property type="entry name" value="OTU"/>
    <property type="match status" value="1"/>
</dbReference>
<feature type="region of interest" description="Disordered" evidence="1">
    <location>
        <begin position="450"/>
        <end position="470"/>
    </location>
</feature>
<evidence type="ECO:0000256" key="1">
    <source>
        <dbReference type="SAM" id="MobiDB-lite"/>
    </source>
</evidence>
<keyword evidence="4" id="KW-1185">Reference proteome</keyword>
<feature type="domain" description="OTU" evidence="2">
    <location>
        <begin position="550"/>
        <end position="699"/>
    </location>
</feature>
<organism evidence="3 4">
    <name type="scientific">Desmophyllum pertusum</name>
    <dbReference type="NCBI Taxonomy" id="174260"/>
    <lineage>
        <taxon>Eukaryota</taxon>
        <taxon>Metazoa</taxon>
        <taxon>Cnidaria</taxon>
        <taxon>Anthozoa</taxon>
        <taxon>Hexacorallia</taxon>
        <taxon>Scleractinia</taxon>
        <taxon>Caryophylliina</taxon>
        <taxon>Caryophylliidae</taxon>
        <taxon>Desmophyllum</taxon>
    </lineage>
</organism>
<dbReference type="AlphaFoldDB" id="A0A9W9ZJ70"/>
<protein>
    <recommendedName>
        <fullName evidence="2">OTU domain-containing protein</fullName>
    </recommendedName>
</protein>
<dbReference type="Gene3D" id="3.90.70.80">
    <property type="match status" value="1"/>
</dbReference>
<accession>A0A9W9ZJ70</accession>
<dbReference type="SUPFAM" id="SSF54001">
    <property type="entry name" value="Cysteine proteinases"/>
    <property type="match status" value="1"/>
</dbReference>
<dbReference type="InterPro" id="IPR003323">
    <property type="entry name" value="OTU_dom"/>
</dbReference>
<dbReference type="InterPro" id="IPR038765">
    <property type="entry name" value="Papain-like_cys_pep_sf"/>
</dbReference>
<gene>
    <name evidence="3" type="ORF">OS493_035754</name>
</gene>